<keyword evidence="8" id="KW-0496">Mitochondrion</keyword>
<evidence type="ECO:0000256" key="1">
    <source>
        <dbReference type="ARBA" id="ARBA00004374"/>
    </source>
</evidence>
<dbReference type="Pfam" id="PF01459">
    <property type="entry name" value="Porin_3"/>
    <property type="match status" value="1"/>
</dbReference>
<organism evidence="10 11">
    <name type="scientific">Smittium simulii</name>
    <dbReference type="NCBI Taxonomy" id="133385"/>
    <lineage>
        <taxon>Eukaryota</taxon>
        <taxon>Fungi</taxon>
        <taxon>Fungi incertae sedis</taxon>
        <taxon>Zoopagomycota</taxon>
        <taxon>Kickxellomycotina</taxon>
        <taxon>Harpellomycetes</taxon>
        <taxon>Harpellales</taxon>
        <taxon>Legeriomycetaceae</taxon>
        <taxon>Smittium</taxon>
    </lineage>
</organism>
<evidence type="ECO:0000256" key="9">
    <source>
        <dbReference type="ARBA" id="ARBA00023136"/>
    </source>
</evidence>
<comment type="caution">
    <text evidence="10">The sequence shown here is derived from an EMBL/GenBank/DDBJ whole genome shotgun (WGS) entry which is preliminary data.</text>
</comment>
<keyword evidence="9" id="KW-0472">Membrane</keyword>
<reference evidence="10 11" key="1">
    <citation type="journal article" date="2018" name="MBio">
        <title>Comparative Genomics Reveals the Core Gene Toolbox for the Fungus-Insect Symbiosis.</title>
        <authorList>
            <person name="Wang Y."/>
            <person name="Stata M."/>
            <person name="Wang W."/>
            <person name="Stajich J.E."/>
            <person name="White M.M."/>
            <person name="Moncalvo J.M."/>
        </authorList>
    </citation>
    <scope>NUCLEOTIDE SEQUENCE [LARGE SCALE GENOMIC DNA]</scope>
    <source>
        <strain evidence="10 11">SWE-8-4</strain>
    </source>
</reference>
<keyword evidence="7" id="KW-0653">Protein transport</keyword>
<keyword evidence="3" id="KW-0813">Transport</keyword>
<protein>
    <recommendedName>
        <fullName evidence="12">Mitochondrial import receptor subunit TOM40</fullName>
    </recommendedName>
</protein>
<keyword evidence="5" id="KW-0812">Transmembrane</keyword>
<dbReference type="OrthoDB" id="19656at2759"/>
<dbReference type="PANTHER" id="PTHR10802">
    <property type="entry name" value="MITOCHONDRIAL IMPORT RECEPTOR SUBUNIT TOM40"/>
    <property type="match status" value="1"/>
</dbReference>
<keyword evidence="6" id="KW-1000">Mitochondrion outer membrane</keyword>
<dbReference type="InterPro" id="IPR027246">
    <property type="entry name" value="Porin_Euk/Tom40"/>
</dbReference>
<dbReference type="GO" id="GO:0008320">
    <property type="term" value="F:protein transmembrane transporter activity"/>
    <property type="evidence" value="ECO:0007669"/>
    <property type="project" value="InterPro"/>
</dbReference>
<dbReference type="STRING" id="133385.A0A2T9YZ90"/>
<evidence type="ECO:0000256" key="2">
    <source>
        <dbReference type="ARBA" id="ARBA00010510"/>
    </source>
</evidence>
<dbReference type="Proteomes" id="UP000245383">
    <property type="component" value="Unassembled WGS sequence"/>
</dbReference>
<evidence type="ECO:0000256" key="7">
    <source>
        <dbReference type="ARBA" id="ARBA00022927"/>
    </source>
</evidence>
<gene>
    <name evidence="10" type="ORF">BB561_000448</name>
</gene>
<dbReference type="GO" id="GO:0005741">
    <property type="term" value="C:mitochondrial outer membrane"/>
    <property type="evidence" value="ECO:0007669"/>
    <property type="project" value="UniProtKB-SubCell"/>
</dbReference>
<evidence type="ECO:0000256" key="6">
    <source>
        <dbReference type="ARBA" id="ARBA00022787"/>
    </source>
</evidence>
<evidence type="ECO:0000256" key="3">
    <source>
        <dbReference type="ARBA" id="ARBA00022448"/>
    </source>
</evidence>
<comment type="subcellular location">
    <subcellularLocation>
        <location evidence="1">Mitochondrion outer membrane</location>
        <topology evidence="1">Multi-pass membrane protein</topology>
    </subcellularLocation>
</comment>
<dbReference type="Gene3D" id="2.40.160.10">
    <property type="entry name" value="Porin"/>
    <property type="match status" value="1"/>
</dbReference>
<accession>A0A2T9YZ90</accession>
<dbReference type="InterPro" id="IPR023614">
    <property type="entry name" value="Porin_dom_sf"/>
</dbReference>
<dbReference type="GO" id="GO:0030150">
    <property type="term" value="P:protein import into mitochondrial matrix"/>
    <property type="evidence" value="ECO:0007669"/>
    <property type="project" value="InterPro"/>
</dbReference>
<dbReference type="AlphaFoldDB" id="A0A2T9YZ90"/>
<proteinExistence type="inferred from homology"/>
<keyword evidence="11" id="KW-1185">Reference proteome</keyword>
<evidence type="ECO:0000256" key="5">
    <source>
        <dbReference type="ARBA" id="ARBA00022692"/>
    </source>
</evidence>
<dbReference type="EMBL" id="MBFR01000009">
    <property type="protein sequence ID" value="PVU97629.1"/>
    <property type="molecule type" value="Genomic_DNA"/>
</dbReference>
<sequence length="335" mass="37422">MNQAQEILPAEVPLSTLLPVNKEEDPTVPFQYWNPYSYVKAINHHRERLSLPKPGQFDQLSKETKSTLLSDIFFDGARADLTKILSPNFQVMHSFQLGQGAAPSSFNFAAVFANEKTLMHGGMDTEGNLQSRFHYNWTNAFTTKMQAQVHKDPNRSMLQAEAEYDGSDYIVNAKAVNPSIDSTGIFMANYLQSITKKLSVGTEIMIQKPFPGVQESVLSFAARYTPNPESVWVAQTQGANIFTASYWKKISPKCDACAEIQIVNIDSQNRRDATVNAGAKYEFATATYRAQIDNNFKVSMLLEEKIAPGFSFLLSGEMDHLKGENKFGFGLQLES</sequence>
<evidence type="ECO:0008006" key="12">
    <source>
        <dbReference type="Google" id="ProtNLM"/>
    </source>
</evidence>
<evidence type="ECO:0000256" key="8">
    <source>
        <dbReference type="ARBA" id="ARBA00023128"/>
    </source>
</evidence>
<evidence type="ECO:0000313" key="10">
    <source>
        <dbReference type="EMBL" id="PVU97629.1"/>
    </source>
</evidence>
<name>A0A2T9YZ90_9FUNG</name>
<keyword evidence="4" id="KW-1134">Transmembrane beta strand</keyword>
<evidence type="ECO:0000313" key="11">
    <source>
        <dbReference type="Proteomes" id="UP000245383"/>
    </source>
</evidence>
<dbReference type="CDD" id="cd07305">
    <property type="entry name" value="Porin3_Tom40"/>
    <property type="match status" value="1"/>
</dbReference>
<dbReference type="InterPro" id="IPR037930">
    <property type="entry name" value="Tom40"/>
</dbReference>
<evidence type="ECO:0000256" key="4">
    <source>
        <dbReference type="ARBA" id="ARBA00022452"/>
    </source>
</evidence>
<comment type="similarity">
    <text evidence="2">Belongs to the Tom40 family.</text>
</comment>